<feature type="region of interest" description="Disordered" evidence="1">
    <location>
        <begin position="58"/>
        <end position="92"/>
    </location>
</feature>
<keyword evidence="2" id="KW-0472">Membrane</keyword>
<feature type="compositionally biased region" description="Low complexity" evidence="1">
    <location>
        <begin position="58"/>
        <end position="84"/>
    </location>
</feature>
<gene>
    <name evidence="3" type="ORF">BGZ95_005413</name>
</gene>
<reference evidence="3" key="1">
    <citation type="journal article" date="2020" name="Fungal Divers.">
        <title>Resolving the Mortierellaceae phylogeny through synthesis of multi-gene phylogenetics and phylogenomics.</title>
        <authorList>
            <person name="Vandepol N."/>
            <person name="Liber J."/>
            <person name="Desiro A."/>
            <person name="Na H."/>
            <person name="Kennedy M."/>
            <person name="Barry K."/>
            <person name="Grigoriev I.V."/>
            <person name="Miller A.N."/>
            <person name="O'Donnell K."/>
            <person name="Stajich J.E."/>
            <person name="Bonito G."/>
        </authorList>
    </citation>
    <scope>NUCLEOTIDE SEQUENCE</scope>
    <source>
        <strain evidence="3">NRRL 28262</strain>
    </source>
</reference>
<keyword evidence="2" id="KW-0812">Transmembrane</keyword>
<dbReference type="Proteomes" id="UP001194580">
    <property type="component" value="Unassembled WGS sequence"/>
</dbReference>
<name>A0AAD4HA22_9FUNG</name>
<dbReference type="EMBL" id="JAAAIL010000025">
    <property type="protein sequence ID" value="KAG0281271.1"/>
    <property type="molecule type" value="Genomic_DNA"/>
</dbReference>
<evidence type="ECO:0000256" key="2">
    <source>
        <dbReference type="SAM" id="Phobius"/>
    </source>
</evidence>
<evidence type="ECO:0000313" key="4">
    <source>
        <dbReference type="Proteomes" id="UP001194580"/>
    </source>
</evidence>
<evidence type="ECO:0000313" key="3">
    <source>
        <dbReference type="EMBL" id="KAG0281271.1"/>
    </source>
</evidence>
<proteinExistence type="predicted"/>
<dbReference type="AlphaFoldDB" id="A0AAD4HA22"/>
<evidence type="ECO:0000256" key="1">
    <source>
        <dbReference type="SAM" id="MobiDB-lite"/>
    </source>
</evidence>
<comment type="caution">
    <text evidence="3">The sequence shown here is derived from an EMBL/GenBank/DDBJ whole genome shotgun (WGS) entry which is preliminary data.</text>
</comment>
<organism evidence="3 4">
    <name type="scientific">Linnemannia exigua</name>
    <dbReference type="NCBI Taxonomy" id="604196"/>
    <lineage>
        <taxon>Eukaryota</taxon>
        <taxon>Fungi</taxon>
        <taxon>Fungi incertae sedis</taxon>
        <taxon>Mucoromycota</taxon>
        <taxon>Mortierellomycotina</taxon>
        <taxon>Mortierellomycetes</taxon>
        <taxon>Mortierellales</taxon>
        <taxon>Mortierellaceae</taxon>
        <taxon>Linnemannia</taxon>
    </lineage>
</organism>
<protein>
    <submittedName>
        <fullName evidence="3">Uncharacterized protein</fullName>
    </submittedName>
</protein>
<keyword evidence="4" id="KW-1185">Reference proteome</keyword>
<keyword evidence="2" id="KW-1133">Transmembrane helix</keyword>
<sequence>LDEKTSDRITFVVMYLLGLIVPIYALVDFGITRSQRLRDTATAAAAAAATAAVAVAASSSSNNSNNNSNINNNSNNDLHSSANATKAETKNRLADEEAFHTGAFIHHI</sequence>
<feature type="transmembrane region" description="Helical" evidence="2">
    <location>
        <begin position="12"/>
        <end position="31"/>
    </location>
</feature>
<accession>A0AAD4HA22</accession>
<feature type="non-terminal residue" evidence="3">
    <location>
        <position position="108"/>
    </location>
</feature>